<dbReference type="AlphaFoldDB" id="A0A0E9SJH2"/>
<name>A0A0E9SJH2_ANGAN</name>
<proteinExistence type="predicted"/>
<keyword evidence="1" id="KW-0812">Transmembrane</keyword>
<sequence length="55" mass="6359">MKHGKYGLPLPRSTVLLLCCCGTGLVSTLYFLPRWGQVTRVVSFVQRHDRCDRHR</sequence>
<feature type="transmembrane region" description="Helical" evidence="1">
    <location>
        <begin position="15"/>
        <end position="32"/>
    </location>
</feature>
<evidence type="ECO:0000256" key="1">
    <source>
        <dbReference type="SAM" id="Phobius"/>
    </source>
</evidence>
<accession>A0A0E9SJH2</accession>
<keyword evidence="1" id="KW-0472">Membrane</keyword>
<evidence type="ECO:0000313" key="2">
    <source>
        <dbReference type="EMBL" id="JAH41372.1"/>
    </source>
</evidence>
<dbReference type="EMBL" id="GBXM01067205">
    <property type="protein sequence ID" value="JAH41372.1"/>
    <property type="molecule type" value="Transcribed_RNA"/>
</dbReference>
<organism evidence="2">
    <name type="scientific">Anguilla anguilla</name>
    <name type="common">European freshwater eel</name>
    <name type="synonym">Muraena anguilla</name>
    <dbReference type="NCBI Taxonomy" id="7936"/>
    <lineage>
        <taxon>Eukaryota</taxon>
        <taxon>Metazoa</taxon>
        <taxon>Chordata</taxon>
        <taxon>Craniata</taxon>
        <taxon>Vertebrata</taxon>
        <taxon>Euteleostomi</taxon>
        <taxon>Actinopterygii</taxon>
        <taxon>Neopterygii</taxon>
        <taxon>Teleostei</taxon>
        <taxon>Anguilliformes</taxon>
        <taxon>Anguillidae</taxon>
        <taxon>Anguilla</taxon>
    </lineage>
</organism>
<reference evidence="2" key="1">
    <citation type="submission" date="2014-11" db="EMBL/GenBank/DDBJ databases">
        <authorList>
            <person name="Amaro Gonzalez C."/>
        </authorList>
    </citation>
    <scope>NUCLEOTIDE SEQUENCE</scope>
</reference>
<protein>
    <submittedName>
        <fullName evidence="2">Uncharacterized protein</fullName>
    </submittedName>
</protein>
<keyword evidence="1" id="KW-1133">Transmembrane helix</keyword>
<reference evidence="2" key="2">
    <citation type="journal article" date="2015" name="Fish Shellfish Immunol.">
        <title>Early steps in the European eel (Anguilla anguilla)-Vibrio vulnificus interaction in the gills: Role of the RtxA13 toxin.</title>
        <authorList>
            <person name="Callol A."/>
            <person name="Pajuelo D."/>
            <person name="Ebbesson L."/>
            <person name="Teles M."/>
            <person name="MacKenzie S."/>
            <person name="Amaro C."/>
        </authorList>
    </citation>
    <scope>NUCLEOTIDE SEQUENCE</scope>
</reference>